<accession>A0AAN8J107</accession>
<dbReference type="Gene3D" id="2.60.120.650">
    <property type="entry name" value="Cupin"/>
    <property type="match status" value="1"/>
</dbReference>
<dbReference type="Proteomes" id="UP001331761">
    <property type="component" value="Unassembled WGS sequence"/>
</dbReference>
<comment type="caution">
    <text evidence="1">The sequence shown here is derived from an EMBL/GenBank/DDBJ whole genome shotgun (WGS) entry which is preliminary data.</text>
</comment>
<sequence length="142" mass="16546">MQSMDSSAPVASDVWSYLKTASIFGDLIDIALRVKKSISDVGYKMFYSRCERRILAAQMKDRPELEKIGWDSLNYAKTFKLPPLEDKMVTVDGKAMPVEEFREKYEKPRIPCMITGLTDKWKAQQNWTIKVAKLYNDWIKRI</sequence>
<proteinExistence type="predicted"/>
<evidence type="ECO:0000313" key="1">
    <source>
        <dbReference type="EMBL" id="KAK5973249.1"/>
    </source>
</evidence>
<dbReference type="AlphaFoldDB" id="A0AAN8J107"/>
<dbReference type="EMBL" id="WIXE01015721">
    <property type="protein sequence ID" value="KAK5973249.1"/>
    <property type="molecule type" value="Genomic_DNA"/>
</dbReference>
<gene>
    <name evidence="1" type="ORF">GCK32_006462</name>
</gene>
<evidence type="ECO:0000313" key="2">
    <source>
        <dbReference type="Proteomes" id="UP001331761"/>
    </source>
</evidence>
<organism evidence="1 2">
    <name type="scientific">Trichostrongylus colubriformis</name>
    <name type="common">Black scour worm</name>
    <dbReference type="NCBI Taxonomy" id="6319"/>
    <lineage>
        <taxon>Eukaryota</taxon>
        <taxon>Metazoa</taxon>
        <taxon>Ecdysozoa</taxon>
        <taxon>Nematoda</taxon>
        <taxon>Chromadorea</taxon>
        <taxon>Rhabditida</taxon>
        <taxon>Rhabditina</taxon>
        <taxon>Rhabditomorpha</taxon>
        <taxon>Strongyloidea</taxon>
        <taxon>Trichostrongylidae</taxon>
        <taxon>Trichostrongylus</taxon>
    </lineage>
</organism>
<feature type="non-terminal residue" evidence="1">
    <location>
        <position position="142"/>
    </location>
</feature>
<reference evidence="1 2" key="1">
    <citation type="submission" date="2019-10" db="EMBL/GenBank/DDBJ databases">
        <title>Assembly and Annotation for the nematode Trichostrongylus colubriformis.</title>
        <authorList>
            <person name="Martin J."/>
        </authorList>
    </citation>
    <scope>NUCLEOTIDE SEQUENCE [LARGE SCALE GENOMIC DNA]</scope>
    <source>
        <strain evidence="1">G859</strain>
        <tissue evidence="1">Whole worm</tissue>
    </source>
</reference>
<keyword evidence="2" id="KW-1185">Reference proteome</keyword>
<name>A0AAN8J107_TRICO</name>
<protein>
    <submittedName>
        <fullName evidence="1">Uncharacterized protein</fullName>
    </submittedName>
</protein>